<evidence type="ECO:0000256" key="1">
    <source>
        <dbReference type="SAM" id="MobiDB-lite"/>
    </source>
</evidence>
<sequence length="378" mass="41515">MPGPRNQKNKKSKKGSKKAPPPVPKPTYAVGHDASSHDTRSQMHEQVRVSACVTSPFGVPAASPPHPPQDILDGPATLVYEPLPQLSHDGYLHQQEYDTEQFQQQVIYPHDTTYPHSSLYPDEPPIPPSLLKIPFIHDPGNGPRVKDIRAFLASRLASPPSLDDPLCGEFADDAVLQMLCTVLPEETAMILWYNKSRSMARVCPACQRLYRLGDILPDHLAGEDARIVQDAPPSPYLAREQELSGLCSPVCFILASYNYPGAIRSTWGRMAEELDDATWDLLDGPGQQANDMGLGMLLKMTRCHDLGLGQLFFPELEMDSDGTAHEEGDEDVKWVGEAEGKVEGVAPPTDRAEEEGIVEVMERLRVEDVSAGVPVPVS</sequence>
<accession>A0A4Q9PGQ4</accession>
<protein>
    <submittedName>
        <fullName evidence="2">Uncharacterized protein</fullName>
    </submittedName>
</protein>
<gene>
    <name evidence="2" type="ORF">BD310DRAFT_940011</name>
</gene>
<reference evidence="2 3" key="1">
    <citation type="submission" date="2019-01" db="EMBL/GenBank/DDBJ databases">
        <title>Draft genome sequences of three monokaryotic isolates of the white-rot basidiomycete fungus Dichomitus squalens.</title>
        <authorList>
            <consortium name="DOE Joint Genome Institute"/>
            <person name="Lopez S.C."/>
            <person name="Andreopoulos B."/>
            <person name="Pangilinan J."/>
            <person name="Lipzen A."/>
            <person name="Riley R."/>
            <person name="Ahrendt S."/>
            <person name="Ng V."/>
            <person name="Barry K."/>
            <person name="Daum C."/>
            <person name="Grigoriev I.V."/>
            <person name="Hilden K.S."/>
            <person name="Makela M.R."/>
            <person name="de Vries R.P."/>
        </authorList>
    </citation>
    <scope>NUCLEOTIDE SEQUENCE [LARGE SCALE GENOMIC DNA]</scope>
    <source>
        <strain evidence="2 3">CBS 464.89</strain>
    </source>
</reference>
<dbReference type="EMBL" id="ML145246">
    <property type="protein sequence ID" value="TBU52557.1"/>
    <property type="molecule type" value="Genomic_DNA"/>
</dbReference>
<evidence type="ECO:0000313" key="2">
    <source>
        <dbReference type="EMBL" id="TBU52557.1"/>
    </source>
</evidence>
<name>A0A4Q9PGQ4_9APHY</name>
<keyword evidence="3" id="KW-1185">Reference proteome</keyword>
<dbReference type="AlphaFoldDB" id="A0A4Q9PGQ4"/>
<organism evidence="2 3">
    <name type="scientific">Dichomitus squalens</name>
    <dbReference type="NCBI Taxonomy" id="114155"/>
    <lineage>
        <taxon>Eukaryota</taxon>
        <taxon>Fungi</taxon>
        <taxon>Dikarya</taxon>
        <taxon>Basidiomycota</taxon>
        <taxon>Agaricomycotina</taxon>
        <taxon>Agaricomycetes</taxon>
        <taxon>Polyporales</taxon>
        <taxon>Polyporaceae</taxon>
        <taxon>Dichomitus</taxon>
    </lineage>
</organism>
<feature type="compositionally biased region" description="Basic and acidic residues" evidence="1">
    <location>
        <begin position="34"/>
        <end position="46"/>
    </location>
</feature>
<proteinExistence type="predicted"/>
<dbReference type="Proteomes" id="UP000292082">
    <property type="component" value="Unassembled WGS sequence"/>
</dbReference>
<dbReference type="STRING" id="114155.A0A4Q9PGQ4"/>
<feature type="region of interest" description="Disordered" evidence="1">
    <location>
        <begin position="1"/>
        <end position="46"/>
    </location>
</feature>
<evidence type="ECO:0000313" key="3">
    <source>
        <dbReference type="Proteomes" id="UP000292082"/>
    </source>
</evidence>
<feature type="compositionally biased region" description="Basic residues" evidence="1">
    <location>
        <begin position="7"/>
        <end position="17"/>
    </location>
</feature>